<dbReference type="Pfam" id="PF01764">
    <property type="entry name" value="Lipase_3"/>
    <property type="match status" value="1"/>
</dbReference>
<evidence type="ECO:0000259" key="3">
    <source>
        <dbReference type="Pfam" id="PF01764"/>
    </source>
</evidence>
<gene>
    <name evidence="4" type="ORF">MTR_0095s0020</name>
</gene>
<evidence type="ECO:0000313" key="5">
    <source>
        <dbReference type="EnsemblPlants" id="KEH16772"/>
    </source>
</evidence>
<dbReference type="EnsemblPlants" id="KEH16772">
    <property type="protein sequence ID" value="KEH16772"/>
    <property type="gene ID" value="MTR_0095s0020"/>
</dbReference>
<dbReference type="PANTHER" id="PTHR47413:SF2">
    <property type="entry name" value="LIPASE-LIKE PAD4"/>
    <property type="match status" value="1"/>
</dbReference>
<keyword evidence="1" id="KW-0378">Hydrolase</keyword>
<dbReference type="PANTHER" id="PTHR47413">
    <property type="entry name" value="LIPASE-LIKE PAD4"/>
    <property type="match status" value="1"/>
</dbReference>
<evidence type="ECO:0000313" key="6">
    <source>
        <dbReference type="Proteomes" id="UP000002051"/>
    </source>
</evidence>
<organism evidence="4 6">
    <name type="scientific">Medicago truncatula</name>
    <name type="common">Barrel medic</name>
    <name type="synonym">Medicago tribuloides</name>
    <dbReference type="NCBI Taxonomy" id="3880"/>
    <lineage>
        <taxon>Eukaryota</taxon>
        <taxon>Viridiplantae</taxon>
        <taxon>Streptophyta</taxon>
        <taxon>Embryophyta</taxon>
        <taxon>Tracheophyta</taxon>
        <taxon>Spermatophyta</taxon>
        <taxon>Magnoliopsida</taxon>
        <taxon>eudicotyledons</taxon>
        <taxon>Gunneridae</taxon>
        <taxon>Pentapetalae</taxon>
        <taxon>rosids</taxon>
        <taxon>fabids</taxon>
        <taxon>Fabales</taxon>
        <taxon>Fabaceae</taxon>
        <taxon>Papilionoideae</taxon>
        <taxon>50 kb inversion clade</taxon>
        <taxon>NPAAA clade</taxon>
        <taxon>Hologalegina</taxon>
        <taxon>IRL clade</taxon>
        <taxon>Trifolieae</taxon>
        <taxon>Medicago</taxon>
    </lineage>
</organism>
<reference evidence="4 6" key="1">
    <citation type="journal article" date="2011" name="Nature">
        <title>The Medicago genome provides insight into the evolution of rhizobial symbioses.</title>
        <authorList>
            <person name="Young N.D."/>
            <person name="Debelle F."/>
            <person name="Oldroyd G.E."/>
            <person name="Geurts R."/>
            <person name="Cannon S.B."/>
            <person name="Udvardi M.K."/>
            <person name="Benedito V.A."/>
            <person name="Mayer K.F."/>
            <person name="Gouzy J."/>
            <person name="Schoof H."/>
            <person name="Van de Peer Y."/>
            <person name="Proost S."/>
            <person name="Cook D.R."/>
            <person name="Meyers B.C."/>
            <person name="Spannagl M."/>
            <person name="Cheung F."/>
            <person name="De Mita S."/>
            <person name="Krishnakumar V."/>
            <person name="Gundlach H."/>
            <person name="Zhou S."/>
            <person name="Mudge J."/>
            <person name="Bharti A.K."/>
            <person name="Murray J.D."/>
            <person name="Naoumkina M.A."/>
            <person name="Rosen B."/>
            <person name="Silverstein K.A."/>
            <person name="Tang H."/>
            <person name="Rombauts S."/>
            <person name="Zhao P.X."/>
            <person name="Zhou P."/>
            <person name="Barbe V."/>
            <person name="Bardou P."/>
            <person name="Bechner M."/>
            <person name="Bellec A."/>
            <person name="Berger A."/>
            <person name="Berges H."/>
            <person name="Bidwell S."/>
            <person name="Bisseling T."/>
            <person name="Choisne N."/>
            <person name="Couloux A."/>
            <person name="Denny R."/>
            <person name="Deshpande S."/>
            <person name="Dai X."/>
            <person name="Doyle J.J."/>
            <person name="Dudez A.M."/>
            <person name="Farmer A.D."/>
            <person name="Fouteau S."/>
            <person name="Franken C."/>
            <person name="Gibelin C."/>
            <person name="Gish J."/>
            <person name="Goldstein S."/>
            <person name="Gonzalez A.J."/>
            <person name="Green P.J."/>
            <person name="Hallab A."/>
            <person name="Hartog M."/>
            <person name="Hua A."/>
            <person name="Humphray S.J."/>
            <person name="Jeong D.H."/>
            <person name="Jing Y."/>
            <person name="Jocker A."/>
            <person name="Kenton S.M."/>
            <person name="Kim D.J."/>
            <person name="Klee K."/>
            <person name="Lai H."/>
            <person name="Lang C."/>
            <person name="Lin S."/>
            <person name="Macmil S.L."/>
            <person name="Magdelenat G."/>
            <person name="Matthews L."/>
            <person name="McCorrison J."/>
            <person name="Monaghan E.L."/>
            <person name="Mun J.H."/>
            <person name="Najar F.Z."/>
            <person name="Nicholson C."/>
            <person name="Noirot C."/>
            <person name="O'Bleness M."/>
            <person name="Paule C.R."/>
            <person name="Poulain J."/>
            <person name="Prion F."/>
            <person name="Qin B."/>
            <person name="Qu C."/>
            <person name="Retzel E.F."/>
            <person name="Riddle C."/>
            <person name="Sallet E."/>
            <person name="Samain S."/>
            <person name="Samson N."/>
            <person name="Sanders I."/>
            <person name="Saurat O."/>
            <person name="Scarpelli C."/>
            <person name="Schiex T."/>
            <person name="Segurens B."/>
            <person name="Severin A.J."/>
            <person name="Sherrier D.J."/>
            <person name="Shi R."/>
            <person name="Sims S."/>
            <person name="Singer S.R."/>
            <person name="Sinharoy S."/>
            <person name="Sterck L."/>
            <person name="Viollet A."/>
            <person name="Wang B.B."/>
            <person name="Wang K."/>
            <person name="Wang M."/>
            <person name="Wang X."/>
            <person name="Warfsmann J."/>
            <person name="Weissenbach J."/>
            <person name="White D.D."/>
            <person name="White J.D."/>
            <person name="Wiley G.B."/>
            <person name="Wincker P."/>
            <person name="Xing Y."/>
            <person name="Yang L."/>
            <person name="Yao Z."/>
            <person name="Ying F."/>
            <person name="Zhai J."/>
            <person name="Zhou L."/>
            <person name="Zuber A."/>
            <person name="Denarie J."/>
            <person name="Dixon R.A."/>
            <person name="May G.D."/>
            <person name="Schwartz D.C."/>
            <person name="Rogers J."/>
            <person name="Quetier F."/>
            <person name="Town C.D."/>
            <person name="Roe B.A."/>
        </authorList>
    </citation>
    <scope>NUCLEOTIDE SEQUENCE [LARGE SCALE GENOMIC DNA]</scope>
    <source>
        <strain evidence="4">A17</strain>
        <strain evidence="5 6">cv. Jemalong A17</strain>
    </source>
</reference>
<feature type="compositionally biased region" description="Basic and acidic residues" evidence="2">
    <location>
        <begin position="81"/>
        <end position="98"/>
    </location>
</feature>
<name>A0A072TH94_MEDTR</name>
<dbReference type="EMBL" id="KL402820">
    <property type="protein sequence ID" value="KEH16772.1"/>
    <property type="molecule type" value="Genomic_DNA"/>
</dbReference>
<evidence type="ECO:0000256" key="1">
    <source>
        <dbReference type="ARBA" id="ARBA00022801"/>
    </source>
</evidence>
<dbReference type="PaxDb" id="3880-AET04800"/>
<dbReference type="GO" id="GO:0016787">
    <property type="term" value="F:hydrolase activity"/>
    <property type="evidence" value="ECO:0007669"/>
    <property type="project" value="UniProtKB-KW"/>
</dbReference>
<dbReference type="HOGENOM" id="CLU_420712_0_0_1"/>
<feature type="domain" description="Fungal lipase-type" evidence="3">
    <location>
        <begin position="155"/>
        <end position="231"/>
    </location>
</feature>
<sequence>MGLQAGEGGRRGRGGWEETIRRNKDRSGMEQRGRIDENGEYRGGSREGVEGREVVKERREEEQMGEREGRGNQWERGAVGGRERSMGWETREKGRGVDGETWVGSRREMGAEGEGQVERSGVKCRRSKWERGGGEGSSEERQGSKSGKQEGEDAKSLVITGHSIGGAIASLCTLWLLSYINSISSSLPVMCITFGSPLLGNKSFSQAISREKWGGNFCHVVSKHDIMPRFLFAPITPHTSQLNFLLQFWHFSMTSPEFGKLAAQVSEKEKAELFTAVLDSLETATQNGEAAEASVPILFHPFGNYLFVSEEGALCVDSPHTIIKMMHLMLSTGSPTSSIEEHLKYGELVNRLSLEMLNKKNIMLGNIPNSSYEAGLELAIQSSGLANQESAVIPAKECLKSARRIGLSPALKAANLPLSLAKVVPFTAPIQWLKVCVISQHDHMGYYDTFQHNMICPPPRLTLPHPSQPLLLFRPPFLHLFQHTSSPFPFPIQLPSLASSSLIPSSSSSSNFPPSPSSSPLPPSLLPLLSLPSTSSPLPYISHFLLPFLFLPTSSPIPPPHSLTSPSPSPLLFPISPLHSPLTLTSTSLPSSPSTPPSPLPSPLLLTLCSPLSATPPHTSLSPSIVLSPLPLRSLSPPSLDPPLSLHRFHFS</sequence>
<dbReference type="AlphaFoldDB" id="A0A072TH94"/>
<evidence type="ECO:0000256" key="2">
    <source>
        <dbReference type="SAM" id="MobiDB-lite"/>
    </source>
</evidence>
<dbReference type="CDD" id="cd00519">
    <property type="entry name" value="Lipase_3"/>
    <property type="match status" value="1"/>
</dbReference>
<feature type="compositionally biased region" description="Basic and acidic residues" evidence="2">
    <location>
        <begin position="105"/>
        <end position="153"/>
    </location>
</feature>
<dbReference type="InterPro" id="IPR029058">
    <property type="entry name" value="AB_hydrolase_fold"/>
</dbReference>
<dbReference type="InterPro" id="IPR002921">
    <property type="entry name" value="Fungal_lipase-type"/>
</dbReference>
<reference evidence="5" key="3">
    <citation type="submission" date="2015-06" db="UniProtKB">
        <authorList>
            <consortium name="EnsemblPlants"/>
        </authorList>
    </citation>
    <scope>IDENTIFICATION</scope>
    <source>
        <strain evidence="5">cv. Jemalong A17</strain>
    </source>
</reference>
<proteinExistence type="predicted"/>
<dbReference type="STRING" id="3880.A0A072TH94"/>
<dbReference type="GO" id="GO:0006629">
    <property type="term" value="P:lipid metabolic process"/>
    <property type="evidence" value="ECO:0007669"/>
    <property type="project" value="InterPro"/>
</dbReference>
<protein>
    <submittedName>
        <fullName evidence="4">Lipase-like protein</fullName>
    </submittedName>
</protein>
<reference evidence="4 6" key="2">
    <citation type="journal article" date="2014" name="BMC Genomics">
        <title>An improved genome release (version Mt4.0) for the model legume Medicago truncatula.</title>
        <authorList>
            <person name="Tang H."/>
            <person name="Krishnakumar V."/>
            <person name="Bidwell S."/>
            <person name="Rosen B."/>
            <person name="Chan A."/>
            <person name="Zhou S."/>
            <person name="Gentzbittel L."/>
            <person name="Childs K.L."/>
            <person name="Yandell M."/>
            <person name="Gundlach H."/>
            <person name="Mayer K.F."/>
            <person name="Schwartz D.C."/>
            <person name="Town C.D."/>
        </authorList>
    </citation>
    <scope>GENOME REANNOTATION</scope>
    <source>
        <strain evidence="4">A17</strain>
        <strain evidence="5 6">cv. Jemalong A17</strain>
    </source>
</reference>
<accession>A0A072TH94</accession>
<feature type="non-terminal residue" evidence="4">
    <location>
        <position position="1"/>
    </location>
</feature>
<feature type="region of interest" description="Disordered" evidence="2">
    <location>
        <begin position="1"/>
        <end position="153"/>
    </location>
</feature>
<dbReference type="Proteomes" id="UP000002051">
    <property type="component" value="Unassembled WGS sequence"/>
</dbReference>
<evidence type="ECO:0000313" key="4">
    <source>
        <dbReference type="EMBL" id="KEH16772.1"/>
    </source>
</evidence>
<feature type="compositionally biased region" description="Basic and acidic residues" evidence="2">
    <location>
        <begin position="8"/>
        <end position="70"/>
    </location>
</feature>
<dbReference type="GO" id="GO:0009862">
    <property type="term" value="P:systemic acquired resistance, salicylic acid mediated signaling pathway"/>
    <property type="evidence" value="ECO:0000318"/>
    <property type="project" value="GO_Central"/>
</dbReference>
<keyword evidence="6" id="KW-1185">Reference proteome</keyword>
<dbReference type="SUPFAM" id="SSF53474">
    <property type="entry name" value="alpha/beta-Hydrolases"/>
    <property type="match status" value="1"/>
</dbReference>
<dbReference type="Gene3D" id="3.40.50.1820">
    <property type="entry name" value="alpha/beta hydrolase"/>
    <property type="match status" value="1"/>
</dbReference>
<dbReference type="eggNOG" id="ENOG502R42M">
    <property type="taxonomic scope" value="Eukaryota"/>
</dbReference>